<keyword evidence="2" id="KW-1185">Reference proteome</keyword>
<gene>
    <name evidence="1" type="ORF">ANCDUO_00231</name>
</gene>
<evidence type="ECO:0000313" key="2">
    <source>
        <dbReference type="Proteomes" id="UP000054047"/>
    </source>
</evidence>
<accession>A0A0C2H6E1</accession>
<dbReference type="OrthoDB" id="5850751at2759"/>
<organism evidence="1 2">
    <name type="scientific">Ancylostoma duodenale</name>
    <dbReference type="NCBI Taxonomy" id="51022"/>
    <lineage>
        <taxon>Eukaryota</taxon>
        <taxon>Metazoa</taxon>
        <taxon>Ecdysozoa</taxon>
        <taxon>Nematoda</taxon>
        <taxon>Chromadorea</taxon>
        <taxon>Rhabditida</taxon>
        <taxon>Rhabditina</taxon>
        <taxon>Rhabditomorpha</taxon>
        <taxon>Strongyloidea</taxon>
        <taxon>Ancylostomatidae</taxon>
        <taxon>Ancylostomatinae</taxon>
        <taxon>Ancylostoma</taxon>
    </lineage>
</organism>
<dbReference type="Proteomes" id="UP000054047">
    <property type="component" value="Unassembled WGS sequence"/>
</dbReference>
<dbReference type="AlphaFoldDB" id="A0A0C2H6E1"/>
<sequence>MSFTDFQAGEQLLWNYGEDYDRKSLREKCICNVCDPALAEESTTELGRTSPQVEVKGPWMNEPSLSQEVHGRGGVRPPLRAAEVLLSAAYKADCVGFLLEDIGGDALEAYDRSRTTVLGSEEHFTAGLAIPGEANNLCKLFWAAHADAFQHENPVIIMLMKTRKDYRPYIVLLGHHIPAESAKRYGSCVAYIGAEQNVLAVVPQTRATGDQRPIEEEFSNGTLLNFSEPSEDPWRDILNNTGITFSQVTDLLRGHR</sequence>
<name>A0A0C2H6E1_9BILA</name>
<protein>
    <recommendedName>
        <fullName evidence="3">SET domain-containing protein</fullName>
    </recommendedName>
</protein>
<proteinExistence type="predicted"/>
<dbReference type="EMBL" id="KN726159">
    <property type="protein sequence ID" value="KIH69425.1"/>
    <property type="molecule type" value="Genomic_DNA"/>
</dbReference>
<reference evidence="1 2" key="1">
    <citation type="submission" date="2013-12" db="EMBL/GenBank/DDBJ databases">
        <title>Draft genome of the parsitic nematode Ancylostoma duodenale.</title>
        <authorList>
            <person name="Mitreva M."/>
        </authorList>
    </citation>
    <scope>NUCLEOTIDE SEQUENCE [LARGE SCALE GENOMIC DNA]</scope>
    <source>
        <strain evidence="1 2">Zhejiang</strain>
    </source>
</reference>
<evidence type="ECO:0008006" key="3">
    <source>
        <dbReference type="Google" id="ProtNLM"/>
    </source>
</evidence>
<evidence type="ECO:0000313" key="1">
    <source>
        <dbReference type="EMBL" id="KIH69425.1"/>
    </source>
</evidence>